<reference evidence="1 2" key="1">
    <citation type="submission" date="2018-05" db="EMBL/GenBank/DDBJ databases">
        <title>Whole genome sequencing for identification of molecular markers to develop diagnostic detection tools for the regulated plant pathogen Lachnellula willkommii.</title>
        <authorList>
            <person name="Giroux E."/>
            <person name="Bilodeau G."/>
        </authorList>
    </citation>
    <scope>NUCLEOTIDE SEQUENCE [LARGE SCALE GENOMIC DNA]</scope>
    <source>
        <strain evidence="1 2">CBS 203.66</strain>
    </source>
</reference>
<gene>
    <name evidence="1" type="ORF">LARI1_G007500</name>
</gene>
<dbReference type="EMBL" id="QGMF01000939">
    <property type="protein sequence ID" value="TVY13506.1"/>
    <property type="molecule type" value="Genomic_DNA"/>
</dbReference>
<evidence type="ECO:0000313" key="1">
    <source>
        <dbReference type="EMBL" id="TVY13506.1"/>
    </source>
</evidence>
<dbReference type="AlphaFoldDB" id="A0A8T9B2E7"/>
<evidence type="ECO:0000313" key="2">
    <source>
        <dbReference type="Proteomes" id="UP000469559"/>
    </source>
</evidence>
<organism evidence="1 2">
    <name type="scientific">Lachnellula arida</name>
    <dbReference type="NCBI Taxonomy" id="1316785"/>
    <lineage>
        <taxon>Eukaryota</taxon>
        <taxon>Fungi</taxon>
        <taxon>Dikarya</taxon>
        <taxon>Ascomycota</taxon>
        <taxon>Pezizomycotina</taxon>
        <taxon>Leotiomycetes</taxon>
        <taxon>Helotiales</taxon>
        <taxon>Lachnaceae</taxon>
        <taxon>Lachnellula</taxon>
    </lineage>
</organism>
<comment type="caution">
    <text evidence="1">The sequence shown here is derived from an EMBL/GenBank/DDBJ whole genome shotgun (WGS) entry which is preliminary data.</text>
</comment>
<sequence>MTPVAGSVIALKSLNSRPVQRKLPISCSTSSPC</sequence>
<keyword evidence="2" id="KW-1185">Reference proteome</keyword>
<protein>
    <submittedName>
        <fullName evidence="1">Uncharacterized protein</fullName>
    </submittedName>
</protein>
<dbReference type="Proteomes" id="UP000469559">
    <property type="component" value="Unassembled WGS sequence"/>
</dbReference>
<proteinExistence type="predicted"/>
<accession>A0A8T9B2E7</accession>
<name>A0A8T9B2E7_9HELO</name>